<dbReference type="KEGG" id="lact:D7I46_05650"/>
<proteinExistence type="predicted"/>
<evidence type="ECO:0000313" key="3">
    <source>
        <dbReference type="Proteomes" id="UP000269374"/>
    </source>
</evidence>
<dbReference type="Pfam" id="PF13556">
    <property type="entry name" value="HTH_30"/>
    <property type="match status" value="1"/>
</dbReference>
<feature type="domain" description="PucR C-terminal helix-turn-helix" evidence="1">
    <location>
        <begin position="175"/>
        <end position="218"/>
    </location>
</feature>
<dbReference type="InterPro" id="IPR025736">
    <property type="entry name" value="PucR_C-HTH_dom"/>
</dbReference>
<reference evidence="2 3" key="1">
    <citation type="submission" date="2018-09" db="EMBL/GenBank/DDBJ databases">
        <title>Genome sequencing of strain 1JSPR-7.</title>
        <authorList>
            <person name="Heo J."/>
            <person name="Kim S.-J."/>
            <person name="Kwon S.-W."/>
        </authorList>
    </citation>
    <scope>NUCLEOTIDE SEQUENCE [LARGE SCALE GENOMIC DNA]</scope>
    <source>
        <strain evidence="2 3">1JSPR-7</strain>
    </source>
</reference>
<name>A0A387BQ40_9LACT</name>
<dbReference type="RefSeq" id="WP_120772009.1">
    <property type="nucleotide sequence ID" value="NZ_CP032627.1"/>
</dbReference>
<dbReference type="Gene3D" id="1.10.10.60">
    <property type="entry name" value="Homeodomain-like"/>
    <property type="match status" value="1"/>
</dbReference>
<dbReference type="EMBL" id="CP032627">
    <property type="protein sequence ID" value="AYG00621.1"/>
    <property type="molecule type" value="Genomic_DNA"/>
</dbReference>
<dbReference type="SUPFAM" id="SSF46689">
    <property type="entry name" value="Homeodomain-like"/>
    <property type="match status" value="1"/>
</dbReference>
<dbReference type="InterPro" id="IPR002197">
    <property type="entry name" value="HTH_Fis"/>
</dbReference>
<gene>
    <name evidence="2" type="ORF">D7I46_05650</name>
</gene>
<evidence type="ECO:0000313" key="2">
    <source>
        <dbReference type="EMBL" id="AYG00621.1"/>
    </source>
</evidence>
<dbReference type="OrthoDB" id="9792148at2"/>
<dbReference type="AlphaFoldDB" id="A0A387BQ40"/>
<protein>
    <submittedName>
        <fullName evidence="2">Polyketide synthase regulator</fullName>
    </submittedName>
</protein>
<evidence type="ECO:0000259" key="1">
    <source>
        <dbReference type="Pfam" id="PF13556"/>
    </source>
</evidence>
<sequence>MELEKIRKLYENVDISTLSEREKLLTELIFTDRNSVSTELLPNGRYRILQFSATDFESLESTLKLLLPDFASSDVDKKIVIERLSNDNPTKSELFDIFQTLSQDMGEKISAYVGMFVDKAQLSEIYAEESTIFKSKKSFSEYILTESLKTSDNKILKDIRRELLENLEDQKLVIALYATNGNQSQAAKNLYVHRNTLLNKIKKYEQKYGLQLTGSDLVLAYNLI</sequence>
<organism evidence="2 3">
    <name type="scientific">Lactococcus allomyrinae</name>
    <dbReference type="NCBI Taxonomy" id="2419773"/>
    <lineage>
        <taxon>Bacteria</taxon>
        <taxon>Bacillati</taxon>
        <taxon>Bacillota</taxon>
        <taxon>Bacilli</taxon>
        <taxon>Lactobacillales</taxon>
        <taxon>Streptococcaceae</taxon>
        <taxon>Lactococcus</taxon>
    </lineage>
</organism>
<dbReference type="InterPro" id="IPR009057">
    <property type="entry name" value="Homeodomain-like_sf"/>
</dbReference>
<dbReference type="PRINTS" id="PR01590">
    <property type="entry name" value="HTHFIS"/>
</dbReference>
<accession>A0A387BQ40</accession>
<keyword evidence="3" id="KW-1185">Reference proteome</keyword>
<dbReference type="Proteomes" id="UP000269374">
    <property type="component" value="Chromosome"/>
</dbReference>
<dbReference type="GO" id="GO:0043565">
    <property type="term" value="F:sequence-specific DNA binding"/>
    <property type="evidence" value="ECO:0007669"/>
    <property type="project" value="InterPro"/>
</dbReference>